<reference evidence="2 3" key="1">
    <citation type="submission" date="2021-04" db="EMBL/GenBank/DDBJ databases">
        <authorList>
            <person name="Pira H."/>
            <person name="Risdian C."/>
            <person name="Wink J."/>
        </authorList>
    </citation>
    <scope>NUCLEOTIDE SEQUENCE [LARGE SCALE GENOMIC DNA]</scope>
    <source>
        <strain evidence="2 3">WH53</strain>
    </source>
</reference>
<dbReference type="Proteomes" id="UP000690515">
    <property type="component" value="Unassembled WGS sequence"/>
</dbReference>
<keyword evidence="1" id="KW-0472">Membrane</keyword>
<comment type="caution">
    <text evidence="2">The sequence shown here is derived from an EMBL/GenBank/DDBJ whole genome shotgun (WGS) entry which is preliminary data.</text>
</comment>
<organism evidence="2 3">
    <name type="scientific">Zooshikella harenae</name>
    <dbReference type="NCBI Taxonomy" id="2827238"/>
    <lineage>
        <taxon>Bacteria</taxon>
        <taxon>Pseudomonadati</taxon>
        <taxon>Pseudomonadota</taxon>
        <taxon>Gammaproteobacteria</taxon>
        <taxon>Oceanospirillales</taxon>
        <taxon>Zooshikellaceae</taxon>
        <taxon>Zooshikella</taxon>
    </lineage>
</organism>
<proteinExistence type="predicted"/>
<protein>
    <submittedName>
        <fullName evidence="2">Uncharacterized protein</fullName>
    </submittedName>
</protein>
<name>A0ABS5ZIR9_9GAMM</name>
<keyword evidence="3" id="KW-1185">Reference proteome</keyword>
<dbReference type="RefSeq" id="WP_215822107.1">
    <property type="nucleotide sequence ID" value="NZ_JAGSOY010000108.1"/>
</dbReference>
<gene>
    <name evidence="2" type="ORF">KCG35_22490</name>
</gene>
<feature type="transmembrane region" description="Helical" evidence="1">
    <location>
        <begin position="6"/>
        <end position="29"/>
    </location>
</feature>
<evidence type="ECO:0000313" key="2">
    <source>
        <dbReference type="EMBL" id="MBU2713825.1"/>
    </source>
</evidence>
<sequence>MKVAKILGISVLVLLSLCVTLFLMLIFVLQINLNGGCQEIAAIAKDERAVSYLDDWVSKNILNQGYTFVYGMHGRISARVGDQYVNIPLCQDSCRLT</sequence>
<keyword evidence="1" id="KW-0812">Transmembrane</keyword>
<dbReference type="EMBL" id="JAGSOY010000108">
    <property type="protein sequence ID" value="MBU2713825.1"/>
    <property type="molecule type" value="Genomic_DNA"/>
</dbReference>
<evidence type="ECO:0000313" key="3">
    <source>
        <dbReference type="Proteomes" id="UP000690515"/>
    </source>
</evidence>
<accession>A0ABS5ZIR9</accession>
<evidence type="ECO:0000256" key="1">
    <source>
        <dbReference type="SAM" id="Phobius"/>
    </source>
</evidence>
<keyword evidence="1" id="KW-1133">Transmembrane helix</keyword>